<dbReference type="EMBL" id="CP025096">
    <property type="protein sequence ID" value="AUD04883.1"/>
    <property type="molecule type" value="Genomic_DNA"/>
</dbReference>
<sequence>MGWTGYVFVVYMGKEDVGLTPTGPTTPNPLLKQEGAMPKGIIFTFLFIDKTKRCLWVLV</sequence>
<protein>
    <submittedName>
        <fullName evidence="1">Uncharacterized protein</fullName>
    </submittedName>
</protein>
<dbReference type="AlphaFoldDB" id="A0A2K8Z4S7"/>
<gene>
    <name evidence="1" type="ORF">CWM47_25385</name>
</gene>
<dbReference type="KEGG" id="spir:CWM47_25385"/>
<dbReference type="Proteomes" id="UP000232883">
    <property type="component" value="Chromosome"/>
</dbReference>
<keyword evidence="2" id="KW-1185">Reference proteome</keyword>
<organism evidence="1 2">
    <name type="scientific">Spirosoma pollinicola</name>
    <dbReference type="NCBI Taxonomy" id="2057025"/>
    <lineage>
        <taxon>Bacteria</taxon>
        <taxon>Pseudomonadati</taxon>
        <taxon>Bacteroidota</taxon>
        <taxon>Cytophagia</taxon>
        <taxon>Cytophagales</taxon>
        <taxon>Cytophagaceae</taxon>
        <taxon>Spirosoma</taxon>
    </lineage>
</organism>
<accession>A0A2K8Z4S7</accession>
<reference evidence="1 2" key="1">
    <citation type="submission" date="2017-11" db="EMBL/GenBank/DDBJ databases">
        <title>Taxonomic description and genome sequences of Spirosoma HA7 sp. nov., isolated from pollen microhabitat of Corylus avellana.</title>
        <authorList>
            <person name="Ambika Manirajan B."/>
            <person name="Suarez C."/>
            <person name="Ratering S."/>
            <person name="Geissler-Plaum R."/>
            <person name="Cardinale M."/>
            <person name="Sylvia S."/>
        </authorList>
    </citation>
    <scope>NUCLEOTIDE SEQUENCE [LARGE SCALE GENOMIC DNA]</scope>
    <source>
        <strain evidence="1 2">HA7</strain>
    </source>
</reference>
<evidence type="ECO:0000313" key="1">
    <source>
        <dbReference type="EMBL" id="AUD04883.1"/>
    </source>
</evidence>
<evidence type="ECO:0000313" key="2">
    <source>
        <dbReference type="Proteomes" id="UP000232883"/>
    </source>
</evidence>
<proteinExistence type="predicted"/>
<name>A0A2K8Z4S7_9BACT</name>